<dbReference type="InterPro" id="IPR039646">
    <property type="entry name" value="ZNHIT2"/>
</dbReference>
<evidence type="ECO:0000313" key="6">
    <source>
        <dbReference type="RefSeq" id="XP_015600128.1"/>
    </source>
</evidence>
<sequence>METVKESESSANNQLCQICGIQARKYTCPRCGLAYCSVNCYKTLEHMDCSESFYKELVEEELRSQKSDPESARNMLDILKRMHENQEDEIDTLHDSGSGTEEDAPLDSDDEEDVPDLQERMKNVNLDNPNEIWSALTSAEKQEFEASLQNDQVKKLLPRWIPWWSYHAEKELIQDLEVNKESNNYVKNCPKILQVPKFNELLNASPSVRYNLLNVLYAYTYVALCFNGDHFSSFREAVDMFLLLCDNMRENKNFEDTTSAIESVVQNILKNDVIIEVEETISFLKNAVNSIIEGPETENRCFYISSALSDLYRLFITAKKSASAPKQTAVNGEFSKRFADPNHDIKVHYTKKDLRLCLKKLEYYLSWIESYGQTISINK</sequence>
<dbReference type="Pfam" id="PF04438">
    <property type="entry name" value="zf-HIT"/>
    <property type="match status" value="1"/>
</dbReference>
<evidence type="ECO:0000259" key="3">
    <source>
        <dbReference type="PROSITE" id="PS51083"/>
    </source>
</evidence>
<dbReference type="PROSITE" id="PS51083">
    <property type="entry name" value="ZF_HIT"/>
    <property type="match status" value="1"/>
</dbReference>
<evidence type="ECO:0000256" key="2">
    <source>
        <dbReference type="SAM" id="MobiDB-lite"/>
    </source>
</evidence>
<gene>
    <name evidence="5 6" type="primary">LOC107270031</name>
</gene>
<dbReference type="Proteomes" id="UP000694920">
    <property type="component" value="Unplaced"/>
</dbReference>
<dbReference type="PANTHER" id="PTHR15555">
    <property type="entry name" value="ZINC FINGER HIT DOMAIN CONTAINING PROTEIN 2 PROTEIN FON -RELATED"/>
    <property type="match status" value="1"/>
</dbReference>
<keyword evidence="1" id="KW-0862">Zinc</keyword>
<dbReference type="RefSeq" id="XP_015600128.1">
    <property type="nucleotide sequence ID" value="XM_015744642.2"/>
</dbReference>
<keyword evidence="1" id="KW-0863">Zinc-finger</keyword>
<feature type="region of interest" description="Disordered" evidence="2">
    <location>
        <begin position="89"/>
        <end position="113"/>
    </location>
</feature>
<dbReference type="RefSeq" id="XP_015600126.1">
    <property type="nucleotide sequence ID" value="XM_015744640.2"/>
</dbReference>
<protein>
    <submittedName>
        <fullName evidence="5 6">Zinc finger HIT domain-containing protein 2 isoform X1</fullName>
    </submittedName>
</protein>
<evidence type="ECO:0000256" key="1">
    <source>
        <dbReference type="PROSITE-ProRule" id="PRU00453"/>
    </source>
</evidence>
<name>A0AAJ7FN68_CEPCN</name>
<dbReference type="PANTHER" id="PTHR15555:SF0">
    <property type="entry name" value="ZINC FINGER HIT DOMAIN-CONTAINING PROTEIN 2"/>
    <property type="match status" value="1"/>
</dbReference>
<dbReference type="CDD" id="cd23024">
    <property type="entry name" value="zf-HIT_ZNHIT2-3"/>
    <property type="match status" value="1"/>
</dbReference>
<reference evidence="5 6" key="1">
    <citation type="submission" date="2025-04" db="UniProtKB">
        <authorList>
            <consortium name="RefSeq"/>
        </authorList>
    </citation>
    <scope>IDENTIFICATION</scope>
</reference>
<feature type="domain" description="HIT-type" evidence="3">
    <location>
        <begin position="16"/>
        <end position="49"/>
    </location>
</feature>
<keyword evidence="1" id="KW-0479">Metal-binding</keyword>
<dbReference type="GO" id="GO:0008270">
    <property type="term" value="F:zinc ion binding"/>
    <property type="evidence" value="ECO:0007669"/>
    <property type="project" value="UniProtKB-UniRule"/>
</dbReference>
<proteinExistence type="predicted"/>
<keyword evidence="4" id="KW-1185">Reference proteome</keyword>
<dbReference type="AlphaFoldDB" id="A0AAJ7FN68"/>
<accession>A0AAJ7FN68</accession>
<feature type="compositionally biased region" description="Acidic residues" evidence="2">
    <location>
        <begin position="100"/>
        <end position="113"/>
    </location>
</feature>
<organism evidence="4 6">
    <name type="scientific">Cephus cinctus</name>
    <name type="common">Wheat stem sawfly</name>
    <dbReference type="NCBI Taxonomy" id="211228"/>
    <lineage>
        <taxon>Eukaryota</taxon>
        <taxon>Metazoa</taxon>
        <taxon>Ecdysozoa</taxon>
        <taxon>Arthropoda</taxon>
        <taxon>Hexapoda</taxon>
        <taxon>Insecta</taxon>
        <taxon>Pterygota</taxon>
        <taxon>Neoptera</taxon>
        <taxon>Endopterygota</taxon>
        <taxon>Hymenoptera</taxon>
        <taxon>Cephoidea</taxon>
        <taxon>Cephidae</taxon>
        <taxon>Cephus</taxon>
    </lineage>
</organism>
<dbReference type="KEGG" id="ccin:107270031"/>
<evidence type="ECO:0000313" key="5">
    <source>
        <dbReference type="RefSeq" id="XP_015600126.1"/>
    </source>
</evidence>
<dbReference type="SUPFAM" id="SSF144232">
    <property type="entry name" value="HIT/MYND zinc finger-like"/>
    <property type="match status" value="1"/>
</dbReference>
<dbReference type="Gene3D" id="3.30.60.190">
    <property type="match status" value="1"/>
</dbReference>
<evidence type="ECO:0000313" key="4">
    <source>
        <dbReference type="Proteomes" id="UP000694920"/>
    </source>
</evidence>
<dbReference type="InterPro" id="IPR007529">
    <property type="entry name" value="Znf_HIT"/>
</dbReference>
<dbReference type="GeneID" id="107270031"/>